<dbReference type="AlphaFoldDB" id="A0A3G9INX2"/>
<dbReference type="RefSeq" id="WP_125654801.1">
    <property type="nucleotide sequence ID" value="NZ_AP019308.1"/>
</dbReference>
<organism evidence="1 2">
    <name type="scientific">Paenibacillus baekrokdamisoli</name>
    <dbReference type="NCBI Taxonomy" id="1712516"/>
    <lineage>
        <taxon>Bacteria</taxon>
        <taxon>Bacillati</taxon>
        <taxon>Bacillota</taxon>
        <taxon>Bacilli</taxon>
        <taxon>Bacillales</taxon>
        <taxon>Paenibacillaceae</taxon>
        <taxon>Paenibacillus</taxon>
    </lineage>
</organism>
<protein>
    <submittedName>
        <fullName evidence="1">Uncharacterized protein</fullName>
    </submittedName>
</protein>
<dbReference type="KEGG" id="pbk:Back11_13810"/>
<evidence type="ECO:0000313" key="2">
    <source>
        <dbReference type="Proteomes" id="UP000275368"/>
    </source>
</evidence>
<keyword evidence="2" id="KW-1185">Reference proteome</keyword>
<evidence type="ECO:0000313" key="1">
    <source>
        <dbReference type="EMBL" id="BBH20036.1"/>
    </source>
</evidence>
<dbReference type="OrthoDB" id="2625413at2"/>
<gene>
    <name evidence="1" type="ORF">Back11_13810</name>
</gene>
<name>A0A3G9INX2_9BACL</name>
<proteinExistence type="predicted"/>
<sequence>MTASGDTIKQIDELTNILQNALSIEIRVKNSETEQAIASMAKYDFRYKNSWSSMELAEHTVINFWKNEFFK</sequence>
<reference evidence="1 2" key="1">
    <citation type="submission" date="2018-11" db="EMBL/GenBank/DDBJ databases">
        <title>Complete genome sequence of Paenibacillus baekrokdamisoli strain KCTC 33723.</title>
        <authorList>
            <person name="Kang S.W."/>
            <person name="Lee K.C."/>
            <person name="Kim K.K."/>
            <person name="Kim J.S."/>
            <person name="Kim D.S."/>
            <person name="Ko S.H."/>
            <person name="Yang S.H."/>
            <person name="Lee J.S."/>
        </authorList>
    </citation>
    <scope>NUCLEOTIDE SEQUENCE [LARGE SCALE GENOMIC DNA]</scope>
    <source>
        <strain evidence="1 2">KCTC 33723</strain>
    </source>
</reference>
<dbReference type="Proteomes" id="UP000275368">
    <property type="component" value="Chromosome"/>
</dbReference>
<accession>A0A3G9INX2</accession>
<dbReference type="EMBL" id="AP019308">
    <property type="protein sequence ID" value="BBH20036.1"/>
    <property type="molecule type" value="Genomic_DNA"/>
</dbReference>